<evidence type="ECO:0000313" key="7">
    <source>
        <dbReference type="Proteomes" id="UP000789396"/>
    </source>
</evidence>
<proteinExistence type="predicted"/>
<dbReference type="InterPro" id="IPR011009">
    <property type="entry name" value="Kinase-like_dom_sf"/>
</dbReference>
<dbReference type="OrthoDB" id="2429095at2759"/>
<organism evidence="6 7">
    <name type="scientific">Racocetra fulgida</name>
    <dbReference type="NCBI Taxonomy" id="60492"/>
    <lineage>
        <taxon>Eukaryota</taxon>
        <taxon>Fungi</taxon>
        <taxon>Fungi incertae sedis</taxon>
        <taxon>Mucoromycota</taxon>
        <taxon>Glomeromycotina</taxon>
        <taxon>Glomeromycetes</taxon>
        <taxon>Diversisporales</taxon>
        <taxon>Gigasporaceae</taxon>
        <taxon>Racocetra</taxon>
    </lineage>
</organism>
<dbReference type="InterPro" id="IPR051681">
    <property type="entry name" value="Ser/Thr_Kinases-Pseudokinases"/>
</dbReference>
<keyword evidence="3" id="KW-0418">Kinase</keyword>
<dbReference type="AlphaFoldDB" id="A0A9N9AGK0"/>
<keyword evidence="1" id="KW-0808">Transferase</keyword>
<evidence type="ECO:0000259" key="5">
    <source>
        <dbReference type="PROSITE" id="PS50011"/>
    </source>
</evidence>
<evidence type="ECO:0000256" key="2">
    <source>
        <dbReference type="ARBA" id="ARBA00022741"/>
    </source>
</evidence>
<keyword evidence="4" id="KW-0067">ATP-binding</keyword>
<dbReference type="EMBL" id="CAJVPZ010003405">
    <property type="protein sequence ID" value="CAG8529691.1"/>
    <property type="molecule type" value="Genomic_DNA"/>
</dbReference>
<dbReference type="PANTHER" id="PTHR44329">
    <property type="entry name" value="SERINE/THREONINE-PROTEIN KINASE TNNI3K-RELATED"/>
    <property type="match status" value="1"/>
</dbReference>
<dbReference type="SUPFAM" id="SSF56112">
    <property type="entry name" value="Protein kinase-like (PK-like)"/>
    <property type="match status" value="1"/>
</dbReference>
<evidence type="ECO:0000313" key="6">
    <source>
        <dbReference type="EMBL" id="CAG8529691.1"/>
    </source>
</evidence>
<reference evidence="6" key="1">
    <citation type="submission" date="2021-06" db="EMBL/GenBank/DDBJ databases">
        <authorList>
            <person name="Kallberg Y."/>
            <person name="Tangrot J."/>
            <person name="Rosling A."/>
        </authorList>
    </citation>
    <scope>NUCLEOTIDE SEQUENCE</scope>
    <source>
        <strain evidence="6">IN212</strain>
    </source>
</reference>
<dbReference type="InterPro" id="IPR000719">
    <property type="entry name" value="Prot_kinase_dom"/>
</dbReference>
<dbReference type="GO" id="GO:0004674">
    <property type="term" value="F:protein serine/threonine kinase activity"/>
    <property type="evidence" value="ECO:0007669"/>
    <property type="project" value="TreeGrafter"/>
</dbReference>
<evidence type="ECO:0000256" key="4">
    <source>
        <dbReference type="ARBA" id="ARBA00022840"/>
    </source>
</evidence>
<dbReference type="PANTHER" id="PTHR44329:SF288">
    <property type="entry name" value="MITOGEN-ACTIVATED PROTEIN KINASE KINASE KINASE 20"/>
    <property type="match status" value="1"/>
</dbReference>
<keyword evidence="2" id="KW-0547">Nucleotide-binding</keyword>
<dbReference type="GO" id="GO:0005524">
    <property type="term" value="F:ATP binding"/>
    <property type="evidence" value="ECO:0007669"/>
    <property type="project" value="UniProtKB-KW"/>
</dbReference>
<protein>
    <submittedName>
        <fullName evidence="6">19072_t:CDS:1</fullName>
    </submittedName>
</protein>
<gene>
    <name evidence="6" type="ORF">RFULGI_LOCUS3732</name>
</gene>
<evidence type="ECO:0000256" key="1">
    <source>
        <dbReference type="ARBA" id="ARBA00022679"/>
    </source>
</evidence>
<dbReference type="Pfam" id="PF00069">
    <property type="entry name" value="Pkinase"/>
    <property type="match status" value="1"/>
</dbReference>
<name>A0A9N9AGK0_9GLOM</name>
<accession>A0A9N9AGK0</accession>
<dbReference type="PROSITE" id="PS50011">
    <property type="entry name" value="PROTEIN_KINASE_DOM"/>
    <property type="match status" value="1"/>
</dbReference>
<keyword evidence="7" id="KW-1185">Reference proteome</keyword>
<sequence>MYNEESSPSINYNLSMERTVDFAQDQNNINLLNIYDNPFIEWSANFTQGYEDQTNNTLPTEWSIDLTHDSTNTSLSNIYKNPSIEWSAGFSQDQTNNNLPIERSTEFTNNNPFMEWNAVFTQYQANASSLNIYNNSIIESSTGISRKDQINTTLPNIYGTGITQPCDEQINTLQQQFNVKSIKENELPVSLVSRRKRNPKCKKCNFTKIHYDENSKQLHANRIIHRDLHSGNILINQNSEPTIADLGISKPAYESLDNSSIYGIIPYVAPELWYDYLGGNKCCRPFSDRKHDEYLILDILNGLRPKIPASVPQDLVELMESCWDPDPGKRALYNGLRIDPNVRIDSDLKELIERAERGVINFPENNDTSCLPTKINEQAIYSSRSLNLLISKALTLQRMKLSNNTITTIEFDINKL</sequence>
<evidence type="ECO:0000256" key="3">
    <source>
        <dbReference type="ARBA" id="ARBA00022777"/>
    </source>
</evidence>
<dbReference type="Gene3D" id="1.10.510.10">
    <property type="entry name" value="Transferase(Phosphotransferase) domain 1"/>
    <property type="match status" value="1"/>
</dbReference>
<comment type="caution">
    <text evidence="6">The sequence shown here is derived from an EMBL/GenBank/DDBJ whole genome shotgun (WGS) entry which is preliminary data.</text>
</comment>
<feature type="domain" description="Protein kinase" evidence="5">
    <location>
        <begin position="64"/>
        <end position="360"/>
    </location>
</feature>
<dbReference type="Proteomes" id="UP000789396">
    <property type="component" value="Unassembled WGS sequence"/>
</dbReference>